<feature type="region of interest" description="Disordered" evidence="1">
    <location>
        <begin position="423"/>
        <end position="495"/>
    </location>
</feature>
<keyword evidence="2" id="KW-0732">Signal</keyword>
<dbReference type="KEGG" id="orp:MOP44_18580"/>
<dbReference type="Proteomes" id="UP001059380">
    <property type="component" value="Chromosome"/>
</dbReference>
<accession>A0A9J7BIQ6</accession>
<feature type="compositionally biased region" description="Gly residues" evidence="1">
    <location>
        <begin position="459"/>
        <end position="475"/>
    </location>
</feature>
<feature type="region of interest" description="Disordered" evidence="1">
    <location>
        <begin position="330"/>
        <end position="358"/>
    </location>
</feature>
<evidence type="ECO:0008006" key="5">
    <source>
        <dbReference type="Google" id="ProtNLM"/>
    </source>
</evidence>
<dbReference type="EMBL" id="CP093313">
    <property type="protein sequence ID" value="UWZ82567.1"/>
    <property type="molecule type" value="Genomic_DNA"/>
</dbReference>
<feature type="chain" id="PRO_5039938350" description="FecR protein domain-containing protein" evidence="2">
    <location>
        <begin position="24"/>
        <end position="495"/>
    </location>
</feature>
<gene>
    <name evidence="3" type="ORF">MOP44_18580</name>
</gene>
<keyword evidence="4" id="KW-1185">Reference proteome</keyword>
<evidence type="ECO:0000256" key="1">
    <source>
        <dbReference type="SAM" id="MobiDB-lite"/>
    </source>
</evidence>
<dbReference type="RefSeq" id="WP_260791753.1">
    <property type="nucleotide sequence ID" value="NZ_CP093313.1"/>
</dbReference>
<organism evidence="3 4">
    <name type="scientific">Occallatibacter riparius</name>
    <dbReference type="NCBI Taxonomy" id="1002689"/>
    <lineage>
        <taxon>Bacteria</taxon>
        <taxon>Pseudomonadati</taxon>
        <taxon>Acidobacteriota</taxon>
        <taxon>Terriglobia</taxon>
        <taxon>Terriglobales</taxon>
        <taxon>Acidobacteriaceae</taxon>
        <taxon>Occallatibacter</taxon>
    </lineage>
</organism>
<evidence type="ECO:0000313" key="3">
    <source>
        <dbReference type="EMBL" id="UWZ82567.1"/>
    </source>
</evidence>
<dbReference type="Pfam" id="PF20245">
    <property type="entry name" value="DUF6600"/>
    <property type="match status" value="1"/>
</dbReference>
<dbReference type="InterPro" id="IPR046535">
    <property type="entry name" value="DUF6600"/>
</dbReference>
<feature type="compositionally biased region" description="Low complexity" evidence="1">
    <location>
        <begin position="476"/>
        <end position="495"/>
    </location>
</feature>
<sequence length="495" mass="52092">MSLPKVTVLLSTLCFAVALPAQTAETHTTSDNASKVRIVRLSEVKGDVQMDRNIGRGMENAIANLPIVEQTRLQTAMGAAEVEFEDNSTLRVGPNSIVEFPKLERMPNGTTVSWARVVRGTAYVSLMKSSMANQFALLFGAQTVQLPPASHVRLDMGSGDAKLAVMDGSLKLQSATGEVVVPKKKTVTFNLATAGELNVDNHVSSGPLDQWDKESIGYHQRLAVASSYNSSPYSYGMSDLNYYGSFMDASSCGMAGSMMWRPYFASAGWDPYANGSWAWYGNAGYSWVSPYPWGWTPYHSGSWNFCPGMGWGWMPGSTWMGLNNVAMLPPQSGPGGGGGGRPLLPIRPPSSGAPSLIPVSTRPLVRSELKSGDWFEFRRDSAGMGIPRDTLGKLDKVSQHVITHGSVQTPVYVTGPVMGGGMNGRAGAGPSSGAMPITTIHRGSVSPGFGEPQQPSFGAGRGGSGSMPSASGGGAPAPTAPSHGASPGAPSGRPR</sequence>
<name>A0A9J7BIQ6_9BACT</name>
<dbReference type="AlphaFoldDB" id="A0A9J7BIQ6"/>
<reference evidence="3" key="1">
    <citation type="submission" date="2021-04" db="EMBL/GenBank/DDBJ databases">
        <title>Phylogenetic analysis of Acidobacteriaceae.</title>
        <authorList>
            <person name="Qiu L."/>
            <person name="Zhang Q."/>
        </authorList>
    </citation>
    <scope>NUCLEOTIDE SEQUENCE</scope>
    <source>
        <strain evidence="3">DSM 25168</strain>
    </source>
</reference>
<protein>
    <recommendedName>
        <fullName evidence="5">FecR protein domain-containing protein</fullName>
    </recommendedName>
</protein>
<feature type="signal peptide" evidence="2">
    <location>
        <begin position="1"/>
        <end position="23"/>
    </location>
</feature>
<proteinExistence type="predicted"/>
<evidence type="ECO:0000313" key="4">
    <source>
        <dbReference type="Proteomes" id="UP001059380"/>
    </source>
</evidence>
<evidence type="ECO:0000256" key="2">
    <source>
        <dbReference type="SAM" id="SignalP"/>
    </source>
</evidence>